<feature type="transmembrane region" description="Helical" evidence="14">
    <location>
        <begin position="242"/>
        <end position="273"/>
    </location>
</feature>
<organism evidence="16 17">
    <name type="scientific">Coemansia erecta</name>
    <dbReference type="NCBI Taxonomy" id="147472"/>
    <lineage>
        <taxon>Eukaryota</taxon>
        <taxon>Fungi</taxon>
        <taxon>Fungi incertae sedis</taxon>
        <taxon>Zoopagomycota</taxon>
        <taxon>Kickxellomycotina</taxon>
        <taxon>Kickxellomycetes</taxon>
        <taxon>Kickxellales</taxon>
        <taxon>Kickxellaceae</taxon>
        <taxon>Coemansia</taxon>
    </lineage>
</organism>
<evidence type="ECO:0000256" key="8">
    <source>
        <dbReference type="ARBA" id="ARBA00022737"/>
    </source>
</evidence>
<comment type="caution">
    <text evidence="16">The sequence shown here is derived from an EMBL/GenBank/DDBJ whole genome shotgun (WGS) entry which is preliminary data.</text>
</comment>
<keyword evidence="9 14" id="KW-0256">Endoplasmic reticulum</keyword>
<dbReference type="InterPro" id="IPR016093">
    <property type="entry name" value="MIR_motif"/>
</dbReference>
<evidence type="ECO:0000256" key="9">
    <source>
        <dbReference type="ARBA" id="ARBA00022824"/>
    </source>
</evidence>
<evidence type="ECO:0000256" key="10">
    <source>
        <dbReference type="ARBA" id="ARBA00022989"/>
    </source>
</evidence>
<dbReference type="PANTHER" id="PTHR10050:SF46">
    <property type="entry name" value="PROTEIN O-MANNOSYL-TRANSFERASE 2"/>
    <property type="match status" value="1"/>
</dbReference>
<dbReference type="GO" id="GO:0005789">
    <property type="term" value="C:endoplasmic reticulum membrane"/>
    <property type="evidence" value="ECO:0007669"/>
    <property type="project" value="UniProtKB-SubCell"/>
</dbReference>
<evidence type="ECO:0000256" key="4">
    <source>
        <dbReference type="ARBA" id="ARBA00012839"/>
    </source>
</evidence>
<dbReference type="InterPro" id="IPR027005">
    <property type="entry name" value="PMT-like"/>
</dbReference>
<evidence type="ECO:0000256" key="3">
    <source>
        <dbReference type="ARBA" id="ARBA00007222"/>
    </source>
</evidence>
<feature type="transmembrane region" description="Helical" evidence="14">
    <location>
        <begin position="293"/>
        <end position="312"/>
    </location>
</feature>
<keyword evidence="5 14" id="KW-0328">Glycosyltransferase</keyword>
<feature type="transmembrane region" description="Helical" evidence="14">
    <location>
        <begin position="624"/>
        <end position="644"/>
    </location>
</feature>
<dbReference type="PROSITE" id="PS50919">
    <property type="entry name" value="MIR"/>
    <property type="match status" value="3"/>
</dbReference>
<feature type="transmembrane region" description="Helical" evidence="14">
    <location>
        <begin position="724"/>
        <end position="747"/>
    </location>
</feature>
<dbReference type="InterPro" id="IPR032421">
    <property type="entry name" value="PMT_4TMC"/>
</dbReference>
<dbReference type="Pfam" id="PF02815">
    <property type="entry name" value="MIR"/>
    <property type="match status" value="1"/>
</dbReference>
<dbReference type="InterPro" id="IPR036300">
    <property type="entry name" value="MIR_dom_sf"/>
</dbReference>
<keyword evidence="8" id="KW-0677">Repeat</keyword>
<dbReference type="Gene3D" id="2.80.10.50">
    <property type="match status" value="1"/>
</dbReference>
<feature type="domain" description="MIR" evidence="15">
    <location>
        <begin position="420"/>
        <end position="479"/>
    </location>
</feature>
<sequence length="772" mass="88560">MSSYGPAAPVIFYDQSSSGSGGNGHEKFDDLHLPQKPVGFSAYPLADRLDDDTIDYPSTRSQRARSRGISEQTMIIVLTLIAAFTKLYRIGRRDNVSWDEAHFGKFGAYYLNRTFYHDVHPPLAKMLVGFSELLAGHNGTFEFKGGHNYPAYVNYRFMRVFNALFGIALTPMAYITFRQLRLPMRFAAMAALFVTFDNAICVMSRFILLDAPLLGFTALALTMLACFYRQRSQPFSPLWWRYLLLTGVALGLVSSSKWVGLFAVALVGLYTIAELYEMFCNVHMPVNTYVRHWTARILALIVIPLFVYMLTFKMHFSVLNRYHGSANFMPMGFQVRLRGNPLGKQPYDIHTGSYVRLHSHDSGTGYLHSHEHKYPVGSQRQQITGYGYADPNNFWAIDRRMVAGSFNTAEDVDMAAAPIEGAIQDGDLVSMRHNSTSTYLYSESRFAAPMSSKYHEVSAVSVNSTEAKHPNIMWVVEVVKPEKRMKDGRIHPLGTPIRLRNAVSGCVLLSTGERLDKDWGWGQSEIACEKGGKMDEEHLWTIERHVNKNMKSTNLGQHMSSSFLRDFAVLNRQMWLTNNALIPDHDKHNVLESDPLTWPFMVYPMRMVGWDDRSIKYLEVGNPLLWWGSAIACLVFPLQVLYWLACWKRGTLGSRWRGGELREYLEGALMLWGGWALHYLPFFLMGRVTYLHHYLPALYFGILFLAYQLYFVSTWYLGERSIRKVLYGSIMLVAFVFWWFSPLTYGWDKPIKQLKGMQWASSWPVYEDRFEL</sequence>
<evidence type="ECO:0000256" key="1">
    <source>
        <dbReference type="ARBA" id="ARBA00004477"/>
    </source>
</evidence>
<dbReference type="EC" id="2.4.1.109" evidence="4 14"/>
<evidence type="ECO:0000256" key="6">
    <source>
        <dbReference type="ARBA" id="ARBA00022679"/>
    </source>
</evidence>
<evidence type="ECO:0000256" key="12">
    <source>
        <dbReference type="ARBA" id="ARBA00045085"/>
    </source>
</evidence>
<dbReference type="InterPro" id="IPR003342">
    <property type="entry name" value="ArnT-like_N"/>
</dbReference>
<keyword evidence="11 14" id="KW-0472">Membrane</keyword>
<keyword evidence="17" id="KW-1185">Reference proteome</keyword>
<dbReference type="OrthoDB" id="292747at2759"/>
<keyword evidence="10 14" id="KW-1133">Transmembrane helix</keyword>
<feature type="transmembrane region" description="Helical" evidence="14">
    <location>
        <begin position="157"/>
        <end position="177"/>
    </location>
</feature>
<feature type="domain" description="MIR" evidence="15">
    <location>
        <begin position="346"/>
        <end position="400"/>
    </location>
</feature>
<dbReference type="Pfam" id="PF16192">
    <property type="entry name" value="PMT_4TMC"/>
    <property type="match status" value="1"/>
</dbReference>
<comment type="catalytic activity">
    <reaction evidence="12 14">
        <text>a di-trans,poly-cis-dolichyl beta-D-mannosyl phosphate + L-threonyl-[protein] = 3-O-(alpha-D-mannosyl)-L-threonyl-[protein] + a di-trans,poly-cis-dolichyl phosphate + H(+)</text>
        <dbReference type="Rhea" id="RHEA:53396"/>
        <dbReference type="Rhea" id="RHEA-COMP:11060"/>
        <dbReference type="Rhea" id="RHEA-COMP:13547"/>
        <dbReference type="Rhea" id="RHEA-COMP:19498"/>
        <dbReference type="Rhea" id="RHEA-COMP:19501"/>
        <dbReference type="ChEBI" id="CHEBI:15378"/>
        <dbReference type="ChEBI" id="CHEBI:30013"/>
        <dbReference type="ChEBI" id="CHEBI:57683"/>
        <dbReference type="ChEBI" id="CHEBI:58211"/>
        <dbReference type="ChEBI" id="CHEBI:137323"/>
        <dbReference type="EC" id="2.4.1.109"/>
    </reaction>
</comment>
<feature type="transmembrane region" description="Helical" evidence="14">
    <location>
        <begin position="664"/>
        <end position="685"/>
    </location>
</feature>
<dbReference type="AlphaFoldDB" id="A0A9W8CU20"/>
<evidence type="ECO:0000313" key="17">
    <source>
        <dbReference type="Proteomes" id="UP001149813"/>
    </source>
</evidence>
<evidence type="ECO:0000256" key="13">
    <source>
        <dbReference type="ARBA" id="ARBA00045102"/>
    </source>
</evidence>
<dbReference type="SMART" id="SM00472">
    <property type="entry name" value="MIR"/>
    <property type="match status" value="3"/>
</dbReference>
<dbReference type="CDD" id="cd23276">
    <property type="entry name" value="beta-trefoil_MIR_PMT"/>
    <property type="match status" value="1"/>
</dbReference>
<dbReference type="SUPFAM" id="SSF82109">
    <property type="entry name" value="MIR domain"/>
    <property type="match status" value="1"/>
</dbReference>
<proteinExistence type="inferred from homology"/>
<comment type="function">
    <text evidence="14">Transfers mannose from Dol-P-mannose to Ser or Thr residues on proteins.</text>
</comment>
<name>A0A9W8CU20_9FUNG</name>
<dbReference type="Proteomes" id="UP001149813">
    <property type="component" value="Unassembled WGS sequence"/>
</dbReference>
<gene>
    <name evidence="16" type="primary">PMT2_1</name>
    <name evidence="16" type="ORF">LPJ53_001454</name>
</gene>
<dbReference type="Pfam" id="PF02366">
    <property type="entry name" value="PMT"/>
    <property type="match status" value="1"/>
</dbReference>
<accession>A0A9W8CU20</accession>
<evidence type="ECO:0000313" key="16">
    <source>
        <dbReference type="EMBL" id="KAJ1724241.1"/>
    </source>
</evidence>
<keyword evidence="7 14" id="KW-0812">Transmembrane</keyword>
<comment type="catalytic activity">
    <reaction evidence="13 14">
        <text>a di-trans,poly-cis-dolichyl beta-D-mannosyl phosphate + L-seryl-[protein] = 3-O-(alpha-D-mannosyl)-L-seryl-[protein] + a di-trans,poly-cis-dolichyl phosphate + H(+)</text>
        <dbReference type="Rhea" id="RHEA:17377"/>
        <dbReference type="Rhea" id="RHEA-COMP:9863"/>
        <dbReference type="Rhea" id="RHEA-COMP:13546"/>
        <dbReference type="Rhea" id="RHEA-COMP:19498"/>
        <dbReference type="Rhea" id="RHEA-COMP:19501"/>
        <dbReference type="ChEBI" id="CHEBI:15378"/>
        <dbReference type="ChEBI" id="CHEBI:29999"/>
        <dbReference type="ChEBI" id="CHEBI:57683"/>
        <dbReference type="ChEBI" id="CHEBI:58211"/>
        <dbReference type="ChEBI" id="CHEBI:137321"/>
        <dbReference type="EC" id="2.4.1.109"/>
    </reaction>
</comment>
<reference evidence="16" key="1">
    <citation type="submission" date="2022-07" db="EMBL/GenBank/DDBJ databases">
        <title>Phylogenomic reconstructions and comparative analyses of Kickxellomycotina fungi.</title>
        <authorList>
            <person name="Reynolds N.K."/>
            <person name="Stajich J.E."/>
            <person name="Barry K."/>
            <person name="Grigoriev I.V."/>
            <person name="Crous P."/>
            <person name="Smith M.E."/>
        </authorList>
    </citation>
    <scope>NUCLEOTIDE SEQUENCE</scope>
    <source>
        <strain evidence="16">NBRC 32514</strain>
    </source>
</reference>
<dbReference type="PANTHER" id="PTHR10050">
    <property type="entry name" value="DOLICHYL-PHOSPHATE-MANNOSE--PROTEIN MANNOSYLTRANSFERASE"/>
    <property type="match status" value="1"/>
</dbReference>
<evidence type="ECO:0000256" key="7">
    <source>
        <dbReference type="ARBA" id="ARBA00022692"/>
    </source>
</evidence>
<protein>
    <recommendedName>
        <fullName evidence="4 14">Dolichyl-phosphate-mannose--protein mannosyltransferase</fullName>
        <ecNumber evidence="4 14">2.4.1.109</ecNumber>
    </recommendedName>
</protein>
<comment type="pathway">
    <text evidence="2 14">Protein modification; protein glycosylation.</text>
</comment>
<comment type="similarity">
    <text evidence="3 14">Belongs to the glycosyltransferase 39 family.</text>
</comment>
<evidence type="ECO:0000256" key="14">
    <source>
        <dbReference type="RuleBase" id="RU367007"/>
    </source>
</evidence>
<feature type="transmembrane region" description="Helical" evidence="14">
    <location>
        <begin position="697"/>
        <end position="718"/>
    </location>
</feature>
<dbReference type="GO" id="GO:0004169">
    <property type="term" value="F:dolichyl-phosphate-mannose-protein mannosyltransferase activity"/>
    <property type="evidence" value="ECO:0007669"/>
    <property type="project" value="UniProtKB-UniRule"/>
</dbReference>
<evidence type="ECO:0000259" key="15">
    <source>
        <dbReference type="PROSITE" id="PS50919"/>
    </source>
</evidence>
<evidence type="ECO:0000256" key="11">
    <source>
        <dbReference type="ARBA" id="ARBA00023136"/>
    </source>
</evidence>
<feature type="domain" description="MIR" evidence="15">
    <location>
        <begin position="488"/>
        <end position="545"/>
    </location>
</feature>
<keyword evidence="6 14" id="KW-0808">Transferase</keyword>
<feature type="transmembrane region" description="Helical" evidence="14">
    <location>
        <begin position="213"/>
        <end position="230"/>
    </location>
</feature>
<comment type="subcellular location">
    <subcellularLocation>
        <location evidence="1 14">Endoplasmic reticulum membrane</location>
        <topology evidence="1 14">Multi-pass membrane protein</topology>
    </subcellularLocation>
</comment>
<evidence type="ECO:0000256" key="5">
    <source>
        <dbReference type="ARBA" id="ARBA00022676"/>
    </source>
</evidence>
<dbReference type="EMBL" id="JANBOJ010000037">
    <property type="protein sequence ID" value="KAJ1724241.1"/>
    <property type="molecule type" value="Genomic_DNA"/>
</dbReference>
<evidence type="ECO:0000256" key="2">
    <source>
        <dbReference type="ARBA" id="ARBA00004922"/>
    </source>
</evidence>